<name>A0A3B1A8S1_9ZZZZ</name>
<dbReference type="InterPro" id="IPR052340">
    <property type="entry name" value="RNase_Y/CdgJ"/>
</dbReference>
<dbReference type="AlphaFoldDB" id="A0A3B1A8S1"/>
<dbReference type="InterPro" id="IPR013976">
    <property type="entry name" value="HDOD"/>
</dbReference>
<sequence>MSVSIEEIVKDVSKLASLPEVSIKVNQMVDDPDSGVNDIGKVISQDPALSAQLLRIANSPFYGISGSIDSIARAVTVLGTQQIRDMVFSATATKAFEGIPNEIISVDDFWHHSLYCGLLARELANQTHKAQGEMLFTAGLLHDIGHLVMFNRIPELAHKAIIHTIEPHVDLELFQSEREIIGFDHSQVGGKLAEQWQLPKNLIECIMYHHEPERAQEFSTEVLLIYIADKIASQAYDSEDIDLTEVISVVPADKLEKCALTNDGLVQAINDAHAQISEVESLLFSK</sequence>
<protein>
    <recommendedName>
        <fullName evidence="1">HDOD domain-containing protein</fullName>
    </recommendedName>
</protein>
<feature type="domain" description="HDOD" evidence="1">
    <location>
        <begin position="15"/>
        <end position="212"/>
    </location>
</feature>
<evidence type="ECO:0000313" key="2">
    <source>
        <dbReference type="EMBL" id="VAX02139.1"/>
    </source>
</evidence>
<dbReference type="Gene3D" id="1.10.3210.10">
    <property type="entry name" value="Hypothetical protein af1432"/>
    <property type="match status" value="1"/>
</dbReference>
<proteinExistence type="predicted"/>
<dbReference type="PROSITE" id="PS51833">
    <property type="entry name" value="HDOD"/>
    <property type="match status" value="1"/>
</dbReference>
<dbReference type="PANTHER" id="PTHR33525:SF3">
    <property type="entry name" value="RIBONUCLEASE Y"/>
    <property type="match status" value="1"/>
</dbReference>
<dbReference type="PANTHER" id="PTHR33525">
    <property type="match status" value="1"/>
</dbReference>
<dbReference type="SUPFAM" id="SSF109604">
    <property type="entry name" value="HD-domain/PDEase-like"/>
    <property type="match status" value="1"/>
</dbReference>
<dbReference type="InterPro" id="IPR006675">
    <property type="entry name" value="HDIG_dom"/>
</dbReference>
<accession>A0A3B1A8S1</accession>
<gene>
    <name evidence="2" type="ORF">MNBD_GAMMA22-412</name>
</gene>
<dbReference type="EMBL" id="UOFS01000054">
    <property type="protein sequence ID" value="VAX02139.1"/>
    <property type="molecule type" value="Genomic_DNA"/>
</dbReference>
<dbReference type="InterPro" id="IPR003607">
    <property type="entry name" value="HD/PDEase_dom"/>
</dbReference>
<reference evidence="2" key="1">
    <citation type="submission" date="2018-06" db="EMBL/GenBank/DDBJ databases">
        <authorList>
            <person name="Zhirakovskaya E."/>
        </authorList>
    </citation>
    <scope>NUCLEOTIDE SEQUENCE</scope>
</reference>
<dbReference type="CDD" id="cd00077">
    <property type="entry name" value="HDc"/>
    <property type="match status" value="1"/>
</dbReference>
<evidence type="ECO:0000259" key="1">
    <source>
        <dbReference type="PROSITE" id="PS51833"/>
    </source>
</evidence>
<dbReference type="Pfam" id="PF08668">
    <property type="entry name" value="HDOD"/>
    <property type="match status" value="1"/>
</dbReference>
<organism evidence="2">
    <name type="scientific">hydrothermal vent metagenome</name>
    <dbReference type="NCBI Taxonomy" id="652676"/>
    <lineage>
        <taxon>unclassified sequences</taxon>
        <taxon>metagenomes</taxon>
        <taxon>ecological metagenomes</taxon>
    </lineage>
</organism>
<dbReference type="SMART" id="SM00471">
    <property type="entry name" value="HDc"/>
    <property type="match status" value="1"/>
</dbReference>
<dbReference type="NCBIfam" id="TIGR00277">
    <property type="entry name" value="HDIG"/>
    <property type="match status" value="1"/>
</dbReference>